<protein>
    <submittedName>
        <fullName evidence="1">Uncharacterized protein</fullName>
    </submittedName>
</protein>
<accession>A0AAU9JNS8</accession>
<organism evidence="1 2">
    <name type="scientific">Blepharisma stoltei</name>
    <dbReference type="NCBI Taxonomy" id="1481888"/>
    <lineage>
        <taxon>Eukaryota</taxon>
        <taxon>Sar</taxon>
        <taxon>Alveolata</taxon>
        <taxon>Ciliophora</taxon>
        <taxon>Postciliodesmatophora</taxon>
        <taxon>Heterotrichea</taxon>
        <taxon>Heterotrichida</taxon>
        <taxon>Blepharismidae</taxon>
        <taxon>Blepharisma</taxon>
    </lineage>
</organism>
<evidence type="ECO:0000313" key="1">
    <source>
        <dbReference type="EMBL" id="CAG9326166.1"/>
    </source>
</evidence>
<evidence type="ECO:0000313" key="2">
    <source>
        <dbReference type="Proteomes" id="UP001162131"/>
    </source>
</evidence>
<proteinExistence type="predicted"/>
<keyword evidence="2" id="KW-1185">Reference proteome</keyword>
<reference evidence="1" key="1">
    <citation type="submission" date="2021-09" db="EMBL/GenBank/DDBJ databases">
        <authorList>
            <consortium name="AG Swart"/>
            <person name="Singh M."/>
            <person name="Singh A."/>
            <person name="Seah K."/>
            <person name="Emmerich C."/>
        </authorList>
    </citation>
    <scope>NUCLEOTIDE SEQUENCE</scope>
    <source>
        <strain evidence="1">ATCC30299</strain>
    </source>
</reference>
<gene>
    <name evidence="1" type="ORF">BSTOLATCC_MIC40599</name>
</gene>
<dbReference type="AlphaFoldDB" id="A0AAU9JNS8"/>
<dbReference type="Proteomes" id="UP001162131">
    <property type="component" value="Unassembled WGS sequence"/>
</dbReference>
<comment type="caution">
    <text evidence="1">The sequence shown here is derived from an EMBL/GenBank/DDBJ whole genome shotgun (WGS) entry which is preliminary data.</text>
</comment>
<sequence length="384" mass="44449">MVDIWKNWSEKEKQAFYRIFEIEQEHKALQTFFSQIKKKYNRSLSEKLKSLYYRGLVSVKRLLDSLNIPLTSLPNPEFFEKNELNFTTIALSHSQLKSEIEDLSNNPSAFSNCMQVLGIYIKSKLRQPANTKGIPLLLKQTEGDIICHFCGRIKRRRTGSILTIGVSDTIGVQLLPLNAYYHKALVRCGFTPRLEIYMRSSKLLAEIIEHLNNKWHPEIIENSPKQEFTVSLMAPWEGKFIEYNKNQEKITIGDVHMSLESPASWHLYYYWKPVSSQIQESMNTHSDHSLLSTSMLNLIEEKSNSIPFLSSQMVEDSRPFGLSNSFQLAFNNCAHEPFSKGDSLQVPDLRYSAQEIHHDLSLSVFRTDGDESMFSSWFNNNHKH</sequence>
<name>A0AAU9JNS8_9CILI</name>
<dbReference type="EMBL" id="CAJZBQ010000040">
    <property type="protein sequence ID" value="CAG9326166.1"/>
    <property type="molecule type" value="Genomic_DNA"/>
</dbReference>